<feature type="domain" description="DUF547" evidence="1">
    <location>
        <begin position="85"/>
        <end position="185"/>
    </location>
</feature>
<evidence type="ECO:0000313" key="2">
    <source>
        <dbReference type="EMBL" id="KPK71169.1"/>
    </source>
</evidence>
<dbReference type="Pfam" id="PF04784">
    <property type="entry name" value="DUF547"/>
    <property type="match status" value="1"/>
</dbReference>
<evidence type="ECO:0000259" key="1">
    <source>
        <dbReference type="Pfam" id="PF04784"/>
    </source>
</evidence>
<organism evidence="2 3">
    <name type="scientific">candidate division TA06 bacterium SM23_40</name>
    <dbReference type="NCBI Taxonomy" id="1703774"/>
    <lineage>
        <taxon>Bacteria</taxon>
        <taxon>Bacteria division TA06</taxon>
    </lineage>
</organism>
<sequence length="261" mass="28990">MMLRGLCVVERRASLVSFAIVLAAALVTLVGCGKGGVRVSHELYDQVLKRHVEDGLVDYKALADDETLTEYLDDVANADLSFYTTREESMAFWINAYNATVLHAVAVRYPVRSIAMSAGFFDGVEHQVAGRAMTLNDMGNEMWVRFRDPRVHFVLSLAAVGGPTLARDAFLADGLDARLEEAARRSIIDDGMAILDREEARLDLSAIFSWFGEEFSQVAGSVDSFVSPYLSVEDQAFVSEHDVTVSYMLYDWALNVRPEEE</sequence>
<evidence type="ECO:0000313" key="3">
    <source>
        <dbReference type="Proteomes" id="UP000051717"/>
    </source>
</evidence>
<dbReference type="PROSITE" id="PS51257">
    <property type="entry name" value="PROKAR_LIPOPROTEIN"/>
    <property type="match status" value="1"/>
</dbReference>
<dbReference type="AlphaFoldDB" id="A0A0S8GEX1"/>
<dbReference type="Proteomes" id="UP000051717">
    <property type="component" value="Unassembled WGS sequence"/>
</dbReference>
<dbReference type="InterPro" id="IPR006869">
    <property type="entry name" value="DUF547"/>
</dbReference>
<dbReference type="EMBL" id="LJUI01000007">
    <property type="protein sequence ID" value="KPK71169.1"/>
    <property type="molecule type" value="Genomic_DNA"/>
</dbReference>
<name>A0A0S8GEX1_UNCT6</name>
<accession>A0A0S8GEX1</accession>
<protein>
    <recommendedName>
        <fullName evidence="1">DUF547 domain-containing protein</fullName>
    </recommendedName>
</protein>
<dbReference type="PANTHER" id="PTHR46361:SF3">
    <property type="entry name" value="ELECTRON CARRIER_ PROTEIN DISULFIDE OXIDOREDUCTASE"/>
    <property type="match status" value="1"/>
</dbReference>
<reference evidence="2 3" key="1">
    <citation type="journal article" date="2015" name="Microbiome">
        <title>Genomic resolution of linkages in carbon, nitrogen, and sulfur cycling among widespread estuary sediment bacteria.</title>
        <authorList>
            <person name="Baker B.J."/>
            <person name="Lazar C.S."/>
            <person name="Teske A.P."/>
            <person name="Dick G.J."/>
        </authorList>
    </citation>
    <scope>NUCLEOTIDE SEQUENCE [LARGE SCALE GENOMIC DNA]</scope>
    <source>
        <strain evidence="2">SM23_40</strain>
    </source>
</reference>
<comment type="caution">
    <text evidence="2">The sequence shown here is derived from an EMBL/GenBank/DDBJ whole genome shotgun (WGS) entry which is preliminary data.</text>
</comment>
<gene>
    <name evidence="2" type="ORF">AMJ82_01770</name>
</gene>
<dbReference type="PANTHER" id="PTHR46361">
    <property type="entry name" value="ELECTRON CARRIER/ PROTEIN DISULFIDE OXIDOREDUCTASE"/>
    <property type="match status" value="1"/>
</dbReference>
<proteinExistence type="predicted"/>